<feature type="binding site" evidence="8">
    <location>
        <begin position="68"/>
        <end position="70"/>
    </location>
    <ligand>
        <name>substrate</name>
    </ligand>
</feature>
<dbReference type="CDD" id="cd07557">
    <property type="entry name" value="trimeric_dUTPase"/>
    <property type="match status" value="1"/>
</dbReference>
<comment type="similarity">
    <text evidence="2 8">Belongs to the dUTPase family.</text>
</comment>
<evidence type="ECO:0000256" key="3">
    <source>
        <dbReference type="ARBA" id="ARBA00022723"/>
    </source>
</evidence>
<dbReference type="InterPro" id="IPR008181">
    <property type="entry name" value="dUTPase"/>
</dbReference>
<dbReference type="EMBL" id="FMHU01000002">
    <property type="protein sequence ID" value="SCL31551.1"/>
    <property type="molecule type" value="Genomic_DNA"/>
</dbReference>
<dbReference type="InterPro" id="IPR036157">
    <property type="entry name" value="dUTPase-like_sf"/>
</dbReference>
<dbReference type="NCBIfam" id="NF001862">
    <property type="entry name" value="PRK00601.1"/>
    <property type="match status" value="1"/>
</dbReference>
<organism evidence="11 12">
    <name type="scientific">Micromonospora inyonensis</name>
    <dbReference type="NCBI Taxonomy" id="47866"/>
    <lineage>
        <taxon>Bacteria</taxon>
        <taxon>Bacillati</taxon>
        <taxon>Actinomycetota</taxon>
        <taxon>Actinomycetes</taxon>
        <taxon>Micromonosporales</taxon>
        <taxon>Micromonosporaceae</taxon>
        <taxon>Micromonospora</taxon>
    </lineage>
</organism>
<dbReference type="PANTHER" id="PTHR11241">
    <property type="entry name" value="DEOXYURIDINE 5'-TRIPHOSPHATE NUCLEOTIDOHYDROLASE"/>
    <property type="match status" value="1"/>
</dbReference>
<protein>
    <recommendedName>
        <fullName evidence="8">Deoxyuridine 5'-triphosphate nucleotidohydrolase</fullName>
        <shortName evidence="8">dUTPase</shortName>
        <ecNumber evidence="8">3.6.1.23</ecNumber>
    </recommendedName>
    <alternativeName>
        <fullName evidence="8">dUTP pyrophosphatase</fullName>
    </alternativeName>
</protein>
<dbReference type="GO" id="GO:0004170">
    <property type="term" value="F:dUTP diphosphatase activity"/>
    <property type="evidence" value="ECO:0007669"/>
    <property type="project" value="UniProtKB-UniRule"/>
</dbReference>
<feature type="binding site" evidence="8">
    <location>
        <begin position="85"/>
        <end position="87"/>
    </location>
    <ligand>
        <name>substrate</name>
    </ligand>
</feature>
<dbReference type="Gene3D" id="2.70.40.10">
    <property type="match status" value="1"/>
</dbReference>
<dbReference type="InterPro" id="IPR033704">
    <property type="entry name" value="dUTPase_trimeric"/>
</dbReference>
<comment type="pathway">
    <text evidence="8">Pyrimidine metabolism; dUMP biosynthesis; dUMP from dCTP (dUTP route): step 2/2.</text>
</comment>
<keyword evidence="6 8" id="KW-0546">Nucleotide metabolism</keyword>
<evidence type="ECO:0000259" key="10">
    <source>
        <dbReference type="Pfam" id="PF00692"/>
    </source>
</evidence>
<feature type="compositionally biased region" description="Polar residues" evidence="9">
    <location>
        <begin position="173"/>
        <end position="182"/>
    </location>
</feature>
<dbReference type="STRING" id="47866.GA0074694_6017"/>
<comment type="cofactor">
    <cofactor evidence="1 8">
        <name>Mg(2+)</name>
        <dbReference type="ChEBI" id="CHEBI:18420"/>
    </cofactor>
</comment>
<dbReference type="GO" id="GO:0006226">
    <property type="term" value="P:dUMP biosynthetic process"/>
    <property type="evidence" value="ECO:0007669"/>
    <property type="project" value="UniProtKB-UniRule"/>
</dbReference>
<dbReference type="GO" id="GO:0000287">
    <property type="term" value="F:magnesium ion binding"/>
    <property type="evidence" value="ECO:0007669"/>
    <property type="project" value="UniProtKB-UniRule"/>
</dbReference>
<dbReference type="Pfam" id="PF00692">
    <property type="entry name" value="dUTPase"/>
    <property type="match status" value="1"/>
</dbReference>
<gene>
    <name evidence="8" type="primary">dut</name>
    <name evidence="11" type="ORF">GA0074694_6017</name>
</gene>
<evidence type="ECO:0000256" key="4">
    <source>
        <dbReference type="ARBA" id="ARBA00022801"/>
    </source>
</evidence>
<keyword evidence="3 8" id="KW-0479">Metal-binding</keyword>
<dbReference type="FunFam" id="2.70.40.10:FF:000008">
    <property type="entry name" value="Deoxyuridine 5'-triphosphate nucleotidohydrolase"/>
    <property type="match status" value="1"/>
</dbReference>
<feature type="binding site" evidence="8">
    <location>
        <position position="81"/>
    </location>
    <ligand>
        <name>substrate</name>
    </ligand>
</feature>
<dbReference type="HAMAP" id="MF_00116">
    <property type="entry name" value="dUTPase_bact"/>
    <property type="match status" value="1"/>
</dbReference>
<dbReference type="InterPro" id="IPR029054">
    <property type="entry name" value="dUTPase-like"/>
</dbReference>
<feature type="domain" description="dUTPase-like" evidence="10">
    <location>
        <begin position="19"/>
        <end position="148"/>
    </location>
</feature>
<dbReference type="UniPathway" id="UPA00610">
    <property type="reaction ID" value="UER00666"/>
</dbReference>
<feature type="compositionally biased region" description="Gly residues" evidence="9">
    <location>
        <begin position="140"/>
        <end position="151"/>
    </location>
</feature>
<comment type="function">
    <text evidence="8">This enzyme is involved in nucleotide metabolism: it produces dUMP, the immediate precursor of thymidine nucleotides and it decreases the intracellular concentration of dUTP so that uracil cannot be incorporated into DNA.</text>
</comment>
<dbReference type="RefSeq" id="WP_245714972.1">
    <property type="nucleotide sequence ID" value="NZ_FMHU01000002.1"/>
</dbReference>
<evidence type="ECO:0000256" key="9">
    <source>
        <dbReference type="SAM" id="MobiDB-lite"/>
    </source>
</evidence>
<feature type="compositionally biased region" description="Basic and acidic residues" evidence="9">
    <location>
        <begin position="130"/>
        <end position="139"/>
    </location>
</feature>
<comment type="caution">
    <text evidence="8">Lacks conserved residue(s) required for the propagation of feature annotation.</text>
</comment>
<evidence type="ECO:0000256" key="7">
    <source>
        <dbReference type="ARBA" id="ARBA00047686"/>
    </source>
</evidence>
<keyword evidence="12" id="KW-1185">Reference proteome</keyword>
<evidence type="ECO:0000256" key="5">
    <source>
        <dbReference type="ARBA" id="ARBA00022842"/>
    </source>
</evidence>
<reference evidence="12" key="1">
    <citation type="submission" date="2016-06" db="EMBL/GenBank/DDBJ databases">
        <authorList>
            <person name="Varghese N."/>
        </authorList>
    </citation>
    <scope>NUCLEOTIDE SEQUENCE [LARGE SCALE GENOMIC DNA]</scope>
    <source>
        <strain evidence="12">DSM 46123</strain>
    </source>
</reference>
<evidence type="ECO:0000313" key="12">
    <source>
        <dbReference type="Proteomes" id="UP000198906"/>
    </source>
</evidence>
<evidence type="ECO:0000256" key="2">
    <source>
        <dbReference type="ARBA" id="ARBA00006581"/>
    </source>
</evidence>
<dbReference type="EC" id="3.6.1.23" evidence="8"/>
<evidence type="ECO:0000313" key="11">
    <source>
        <dbReference type="EMBL" id="SCL31551.1"/>
    </source>
</evidence>
<comment type="catalytic activity">
    <reaction evidence="7 8">
        <text>dUTP + H2O = dUMP + diphosphate + H(+)</text>
        <dbReference type="Rhea" id="RHEA:10248"/>
        <dbReference type="ChEBI" id="CHEBI:15377"/>
        <dbReference type="ChEBI" id="CHEBI:15378"/>
        <dbReference type="ChEBI" id="CHEBI:33019"/>
        <dbReference type="ChEBI" id="CHEBI:61555"/>
        <dbReference type="ChEBI" id="CHEBI:246422"/>
        <dbReference type="EC" id="3.6.1.23"/>
    </reaction>
</comment>
<evidence type="ECO:0000256" key="8">
    <source>
        <dbReference type="HAMAP-Rule" id="MF_00116"/>
    </source>
</evidence>
<accession>A0A1C6SPS5</accession>
<evidence type="ECO:0000256" key="1">
    <source>
        <dbReference type="ARBA" id="ARBA00001946"/>
    </source>
</evidence>
<proteinExistence type="inferred from homology"/>
<feature type="region of interest" description="Disordered" evidence="9">
    <location>
        <begin position="130"/>
        <end position="182"/>
    </location>
</feature>
<dbReference type="NCBIfam" id="TIGR00576">
    <property type="entry name" value="dut"/>
    <property type="match status" value="1"/>
</dbReference>
<name>A0A1C6SPS5_9ACTN</name>
<sequence length="182" mass="18543">MNDPVPVPVPVRQLDPRLPLPAYAHPGDAGADLVAAVDVDLAPGERALVPTGVALALPDGYVGLVHPRSGLAARLGVTVLNAPGTVDAGYRGEIMVNLINHDQVSPARISRGDRIAQLVVQRVERADFHPVTELPDSRRGVGGHGSTGGHAGLVPPPADGEAGGRPDGRGGTVSANSGGRTQ</sequence>
<dbReference type="Proteomes" id="UP000198906">
    <property type="component" value="Unassembled WGS sequence"/>
</dbReference>
<keyword evidence="5 8" id="KW-0460">Magnesium</keyword>
<evidence type="ECO:0000256" key="6">
    <source>
        <dbReference type="ARBA" id="ARBA00023080"/>
    </source>
</evidence>
<keyword evidence="4 8" id="KW-0378">Hydrolase</keyword>
<dbReference type="AlphaFoldDB" id="A0A1C6SPS5"/>
<dbReference type="PANTHER" id="PTHR11241:SF0">
    <property type="entry name" value="DEOXYURIDINE 5'-TRIPHOSPHATE NUCLEOTIDOHYDROLASE"/>
    <property type="match status" value="1"/>
</dbReference>
<dbReference type="GO" id="GO:0046081">
    <property type="term" value="P:dUTP catabolic process"/>
    <property type="evidence" value="ECO:0007669"/>
    <property type="project" value="InterPro"/>
</dbReference>
<dbReference type="SUPFAM" id="SSF51283">
    <property type="entry name" value="dUTPase-like"/>
    <property type="match status" value="1"/>
</dbReference>